<dbReference type="PROSITE" id="PS50994">
    <property type="entry name" value="INTEGRASE"/>
    <property type="match status" value="1"/>
</dbReference>
<dbReference type="Pfam" id="PF17917">
    <property type="entry name" value="RT_RNaseH"/>
    <property type="match status" value="1"/>
</dbReference>
<dbReference type="InterPro" id="IPR050951">
    <property type="entry name" value="Retrovirus_Pol_polyprotein"/>
</dbReference>
<dbReference type="OrthoDB" id="6763201at2759"/>
<accession>A0A8K0FWB3</accession>
<dbReference type="InterPro" id="IPR043502">
    <property type="entry name" value="DNA/RNA_pol_sf"/>
</dbReference>
<dbReference type="InterPro" id="IPR036397">
    <property type="entry name" value="RNaseH_sf"/>
</dbReference>
<dbReference type="GO" id="GO:0015074">
    <property type="term" value="P:DNA integration"/>
    <property type="evidence" value="ECO:0007669"/>
    <property type="project" value="InterPro"/>
</dbReference>
<evidence type="ECO:0000256" key="1">
    <source>
        <dbReference type="ARBA" id="ARBA00012493"/>
    </source>
</evidence>
<dbReference type="SUPFAM" id="SSF56672">
    <property type="entry name" value="DNA/RNA polymerases"/>
    <property type="match status" value="1"/>
</dbReference>
<comment type="caution">
    <text evidence="10">The sequence shown here is derived from an EMBL/GenBank/DDBJ whole genome shotgun (WGS) entry which is preliminary data.</text>
</comment>
<evidence type="ECO:0000256" key="3">
    <source>
        <dbReference type="ARBA" id="ARBA00022695"/>
    </source>
</evidence>
<gene>
    <name evidence="10" type="ORF">ILUMI_25242</name>
</gene>
<keyword evidence="2" id="KW-0808">Transferase</keyword>
<name>A0A8K0FWB3_IGNLU</name>
<dbReference type="EMBL" id="VTPC01090884">
    <property type="protein sequence ID" value="KAF2880935.1"/>
    <property type="molecule type" value="Genomic_DNA"/>
</dbReference>
<evidence type="ECO:0000256" key="6">
    <source>
        <dbReference type="ARBA" id="ARBA00022801"/>
    </source>
</evidence>
<dbReference type="GO" id="GO:0003676">
    <property type="term" value="F:nucleic acid binding"/>
    <property type="evidence" value="ECO:0007669"/>
    <property type="project" value="InterPro"/>
</dbReference>
<dbReference type="Pfam" id="PF00665">
    <property type="entry name" value="rve"/>
    <property type="match status" value="1"/>
</dbReference>
<dbReference type="Gene3D" id="1.10.340.70">
    <property type="match status" value="1"/>
</dbReference>
<dbReference type="AlphaFoldDB" id="A0A8K0FWB3"/>
<evidence type="ECO:0000256" key="7">
    <source>
        <dbReference type="ARBA" id="ARBA00022918"/>
    </source>
</evidence>
<dbReference type="PANTHER" id="PTHR37984">
    <property type="entry name" value="PROTEIN CBG26694"/>
    <property type="match status" value="1"/>
</dbReference>
<keyword evidence="7" id="KW-0695">RNA-directed DNA polymerase</keyword>
<sequence>MDNGTSTPAAAVFPVNQPATTKADKPRQRIIWSNQLNLHVMQCYYLASKLETESNFGSEILELFLLRFPDYTQVTEQRLIGQKRVIVKSNRIPQHQLQRIKEDTVNKINMDQQFDREILAEDSAHEVAEAMDRTLTKAELGFSFIYKKALAIVWAVQEFSQYLVGRHFTLCTDHKPLLAIFGENKEIPKMSAGRLQDGWPKSEAVLKKLDPFFKIYSKLHIEQGLLMWGYRLIISPKFKEQLLNEIHGARNGVAKMKFLACQYFWWSRLDDHTGQYVKTCEAYMKTVNNADKSKLVKFKGKAYLIIIDVFSKWREVYEMKGINTETTLDEMRDCFSRFGLPNKIFSDNERQFVSREFAYFCRILDFEGGMVNVKDYRGLKLGWSRAVIIKVLGRRHYLCKLLNENVTCRKHLDQIVKTFESVNVSNEIVGQDERVKASIVVNNKKDKGENNVKLDNKVEVEFEAKEVTIEDIVSATDVRNSDYSNEQTSEPFIPNILSRPKPKTP</sequence>
<evidence type="ECO:0000313" key="11">
    <source>
        <dbReference type="Proteomes" id="UP000801492"/>
    </source>
</evidence>
<reference evidence="10" key="1">
    <citation type="submission" date="2019-08" db="EMBL/GenBank/DDBJ databases">
        <title>The genome of the North American firefly Photinus pyralis.</title>
        <authorList>
            <consortium name="Photinus pyralis genome working group"/>
            <person name="Fallon T.R."/>
            <person name="Sander Lower S.E."/>
            <person name="Weng J.-K."/>
        </authorList>
    </citation>
    <scope>NUCLEOTIDE SEQUENCE</scope>
    <source>
        <strain evidence="10">TRF0915ILg1</strain>
        <tissue evidence="10">Whole body</tissue>
    </source>
</reference>
<organism evidence="10 11">
    <name type="scientific">Ignelater luminosus</name>
    <name type="common">Cucubano</name>
    <name type="synonym">Pyrophorus luminosus</name>
    <dbReference type="NCBI Taxonomy" id="2038154"/>
    <lineage>
        <taxon>Eukaryota</taxon>
        <taxon>Metazoa</taxon>
        <taxon>Ecdysozoa</taxon>
        <taxon>Arthropoda</taxon>
        <taxon>Hexapoda</taxon>
        <taxon>Insecta</taxon>
        <taxon>Pterygota</taxon>
        <taxon>Neoptera</taxon>
        <taxon>Endopterygota</taxon>
        <taxon>Coleoptera</taxon>
        <taxon>Polyphaga</taxon>
        <taxon>Elateriformia</taxon>
        <taxon>Elateroidea</taxon>
        <taxon>Elateridae</taxon>
        <taxon>Agrypninae</taxon>
        <taxon>Pyrophorini</taxon>
        <taxon>Ignelater</taxon>
    </lineage>
</organism>
<keyword evidence="5" id="KW-0255">Endonuclease</keyword>
<keyword evidence="3" id="KW-0548">Nucleotidyltransferase</keyword>
<protein>
    <recommendedName>
        <fullName evidence="1">RNA-directed DNA polymerase</fullName>
        <ecNumber evidence="1">2.7.7.49</ecNumber>
    </recommendedName>
</protein>
<dbReference type="GO" id="GO:0042575">
    <property type="term" value="C:DNA polymerase complex"/>
    <property type="evidence" value="ECO:0007669"/>
    <property type="project" value="UniProtKB-ARBA"/>
</dbReference>
<dbReference type="SUPFAM" id="SSF53098">
    <property type="entry name" value="Ribonuclease H-like"/>
    <property type="match status" value="1"/>
</dbReference>
<evidence type="ECO:0000313" key="10">
    <source>
        <dbReference type="EMBL" id="KAF2880935.1"/>
    </source>
</evidence>
<evidence type="ECO:0000256" key="8">
    <source>
        <dbReference type="SAM" id="MobiDB-lite"/>
    </source>
</evidence>
<dbReference type="PANTHER" id="PTHR37984:SF5">
    <property type="entry name" value="PROTEIN NYNRIN-LIKE"/>
    <property type="match status" value="1"/>
</dbReference>
<dbReference type="InterPro" id="IPR041588">
    <property type="entry name" value="Integrase_H2C2"/>
</dbReference>
<dbReference type="Proteomes" id="UP000801492">
    <property type="component" value="Unassembled WGS sequence"/>
</dbReference>
<proteinExistence type="predicted"/>
<dbReference type="InterPro" id="IPR001584">
    <property type="entry name" value="Integrase_cat-core"/>
</dbReference>
<keyword evidence="11" id="KW-1185">Reference proteome</keyword>
<evidence type="ECO:0000256" key="2">
    <source>
        <dbReference type="ARBA" id="ARBA00022679"/>
    </source>
</evidence>
<dbReference type="InterPro" id="IPR012337">
    <property type="entry name" value="RNaseH-like_sf"/>
</dbReference>
<dbReference type="Gene3D" id="3.30.420.10">
    <property type="entry name" value="Ribonuclease H-like superfamily/Ribonuclease H"/>
    <property type="match status" value="1"/>
</dbReference>
<dbReference type="EC" id="2.7.7.49" evidence="1"/>
<keyword evidence="4" id="KW-0540">Nuclease</keyword>
<evidence type="ECO:0000256" key="5">
    <source>
        <dbReference type="ARBA" id="ARBA00022759"/>
    </source>
</evidence>
<evidence type="ECO:0000256" key="4">
    <source>
        <dbReference type="ARBA" id="ARBA00022722"/>
    </source>
</evidence>
<feature type="compositionally biased region" description="Polar residues" evidence="8">
    <location>
        <begin position="480"/>
        <end position="490"/>
    </location>
</feature>
<dbReference type="InterPro" id="IPR041373">
    <property type="entry name" value="RT_RNaseH"/>
</dbReference>
<keyword evidence="6" id="KW-0378">Hydrolase</keyword>
<feature type="region of interest" description="Disordered" evidence="8">
    <location>
        <begin position="480"/>
        <end position="505"/>
    </location>
</feature>
<dbReference type="GO" id="GO:0016787">
    <property type="term" value="F:hydrolase activity"/>
    <property type="evidence" value="ECO:0007669"/>
    <property type="project" value="UniProtKB-KW"/>
</dbReference>
<feature type="domain" description="Integrase catalytic" evidence="9">
    <location>
        <begin position="277"/>
        <end position="367"/>
    </location>
</feature>
<dbReference type="GO" id="GO:0004519">
    <property type="term" value="F:endonuclease activity"/>
    <property type="evidence" value="ECO:0007669"/>
    <property type="project" value="UniProtKB-KW"/>
</dbReference>
<evidence type="ECO:0000259" key="9">
    <source>
        <dbReference type="PROSITE" id="PS50994"/>
    </source>
</evidence>
<feature type="region of interest" description="Disordered" evidence="8">
    <location>
        <begin position="1"/>
        <end position="21"/>
    </location>
</feature>
<dbReference type="GO" id="GO:0003964">
    <property type="term" value="F:RNA-directed DNA polymerase activity"/>
    <property type="evidence" value="ECO:0007669"/>
    <property type="project" value="UniProtKB-KW"/>
</dbReference>
<dbReference type="Pfam" id="PF17921">
    <property type="entry name" value="Integrase_H2C2"/>
    <property type="match status" value="1"/>
</dbReference>